<dbReference type="InterPro" id="IPR045093">
    <property type="entry name" value="Cullin"/>
</dbReference>
<evidence type="ECO:0000259" key="2">
    <source>
        <dbReference type="PROSITE" id="PS50069"/>
    </source>
</evidence>
<reference evidence="3" key="1">
    <citation type="submission" date="2023-06" db="EMBL/GenBank/DDBJ databases">
        <title>Genomic analysis of the entomopathogenic nematode Steinernema hermaphroditum.</title>
        <authorList>
            <person name="Schwarz E.M."/>
            <person name="Heppert J.K."/>
            <person name="Baniya A."/>
            <person name="Schwartz H.T."/>
            <person name="Tan C.-H."/>
            <person name="Antoshechkin I."/>
            <person name="Sternberg P.W."/>
            <person name="Goodrich-Blair H."/>
            <person name="Dillman A.R."/>
        </authorList>
    </citation>
    <scope>NUCLEOTIDE SEQUENCE</scope>
    <source>
        <strain evidence="3">PS9179</strain>
        <tissue evidence="3">Whole animal</tissue>
    </source>
</reference>
<dbReference type="InterPro" id="IPR019559">
    <property type="entry name" value="Cullin_neddylation_domain"/>
</dbReference>
<evidence type="ECO:0000256" key="1">
    <source>
        <dbReference type="PROSITE-ProRule" id="PRU00330"/>
    </source>
</evidence>
<dbReference type="InterPro" id="IPR036390">
    <property type="entry name" value="WH_DNA-bd_sf"/>
</dbReference>
<dbReference type="GO" id="GO:0031625">
    <property type="term" value="F:ubiquitin protein ligase binding"/>
    <property type="evidence" value="ECO:0007669"/>
    <property type="project" value="InterPro"/>
</dbReference>
<evidence type="ECO:0000313" key="4">
    <source>
        <dbReference type="Proteomes" id="UP001175271"/>
    </source>
</evidence>
<organism evidence="3 4">
    <name type="scientific">Steinernema hermaphroditum</name>
    <dbReference type="NCBI Taxonomy" id="289476"/>
    <lineage>
        <taxon>Eukaryota</taxon>
        <taxon>Metazoa</taxon>
        <taxon>Ecdysozoa</taxon>
        <taxon>Nematoda</taxon>
        <taxon>Chromadorea</taxon>
        <taxon>Rhabditida</taxon>
        <taxon>Tylenchina</taxon>
        <taxon>Panagrolaimomorpha</taxon>
        <taxon>Strongyloidoidea</taxon>
        <taxon>Steinernematidae</taxon>
        <taxon>Steinernema</taxon>
    </lineage>
</organism>
<dbReference type="Pfam" id="PF26557">
    <property type="entry name" value="Cullin_AB"/>
    <property type="match status" value="1"/>
</dbReference>
<dbReference type="SMART" id="SM00884">
    <property type="entry name" value="Cullin_Nedd8"/>
    <property type="match status" value="1"/>
</dbReference>
<comment type="caution">
    <text evidence="3">The sequence shown here is derived from an EMBL/GenBank/DDBJ whole genome shotgun (WGS) entry which is preliminary data.</text>
</comment>
<dbReference type="SUPFAM" id="SSF75632">
    <property type="entry name" value="Cullin homology domain"/>
    <property type="match status" value="1"/>
</dbReference>
<dbReference type="InterPro" id="IPR036317">
    <property type="entry name" value="Cullin_homology_sf"/>
</dbReference>
<dbReference type="GO" id="GO:0006511">
    <property type="term" value="P:ubiquitin-dependent protein catabolic process"/>
    <property type="evidence" value="ECO:0007669"/>
    <property type="project" value="InterPro"/>
</dbReference>
<dbReference type="InterPro" id="IPR036388">
    <property type="entry name" value="WH-like_DNA-bd_sf"/>
</dbReference>
<dbReference type="Proteomes" id="UP001175271">
    <property type="component" value="Unassembled WGS sequence"/>
</dbReference>
<dbReference type="SMART" id="SM00182">
    <property type="entry name" value="CULLIN"/>
    <property type="match status" value="1"/>
</dbReference>
<dbReference type="InterPro" id="IPR016158">
    <property type="entry name" value="Cullin_homology"/>
</dbReference>
<dbReference type="InterPro" id="IPR059120">
    <property type="entry name" value="Cullin-like_AB"/>
</dbReference>
<sequence>MMRRRLIEGLSVDIEKEKRFNEAFTTVLGLPLTRTLHVLTSDVESSRQLTSTFQESHKDAQCDFSFLVLKAAWDLQPERPSTLAPFLAVHQNAFEKMYRNRYRQRKFVWIPNSSYAEVTGSCFSRKFIFVVSASQMALLLSSEDDRIDLWKKWKGVLPRSASRGGKRTQEADRLLLVEAAIVKIAKSRGRVAHGELLAEVVDRTRRILEPDTSLFKQATEKLIEREFIRRAEGDDAYVYIP</sequence>
<dbReference type="PANTHER" id="PTHR11932">
    <property type="entry name" value="CULLIN"/>
    <property type="match status" value="1"/>
</dbReference>
<gene>
    <name evidence="3" type="ORF">QR680_013356</name>
</gene>
<evidence type="ECO:0000313" key="3">
    <source>
        <dbReference type="EMBL" id="KAK0418073.1"/>
    </source>
</evidence>
<dbReference type="Gene3D" id="3.30.230.130">
    <property type="entry name" value="Cullin, Chain C, Domain 2"/>
    <property type="match status" value="1"/>
</dbReference>
<feature type="domain" description="Cullin family profile" evidence="2">
    <location>
        <begin position="1"/>
        <end position="148"/>
    </location>
</feature>
<dbReference type="EMBL" id="JAUCMV010000002">
    <property type="protein sequence ID" value="KAK0418073.1"/>
    <property type="molecule type" value="Genomic_DNA"/>
</dbReference>
<proteinExistence type="inferred from homology"/>
<dbReference type="PROSITE" id="PS50069">
    <property type="entry name" value="CULLIN_2"/>
    <property type="match status" value="1"/>
</dbReference>
<dbReference type="SUPFAM" id="SSF46785">
    <property type="entry name" value="Winged helix' DNA-binding domain"/>
    <property type="match status" value="1"/>
</dbReference>
<keyword evidence="4" id="KW-1185">Reference proteome</keyword>
<dbReference type="Pfam" id="PF10557">
    <property type="entry name" value="Cullin_Nedd8"/>
    <property type="match status" value="1"/>
</dbReference>
<accession>A0AA39I591</accession>
<dbReference type="Gene3D" id="1.10.10.10">
    <property type="entry name" value="Winged helix-like DNA-binding domain superfamily/Winged helix DNA-binding domain"/>
    <property type="match status" value="1"/>
</dbReference>
<comment type="similarity">
    <text evidence="1">Belongs to the cullin family.</text>
</comment>
<name>A0AA39I591_9BILA</name>
<dbReference type="AlphaFoldDB" id="A0AA39I591"/>
<protein>
    <recommendedName>
        <fullName evidence="2">Cullin family profile domain-containing protein</fullName>
    </recommendedName>
</protein>